<reference evidence="3 4" key="1">
    <citation type="submission" date="2019-01" db="EMBL/GenBank/DDBJ databases">
        <title>Complete genome sequence of Cohnella hallensis HS21 isolated from Korean fir (Abies koreana) rhizospheric soil.</title>
        <authorList>
            <person name="Jiang L."/>
            <person name="Kang S.W."/>
            <person name="Kim S."/>
            <person name="Jung J."/>
            <person name="Kim C.Y."/>
            <person name="Kim D.H."/>
            <person name="Kim S.W."/>
            <person name="Lee J."/>
        </authorList>
    </citation>
    <scope>NUCLEOTIDE SEQUENCE [LARGE SCALE GENOMIC DNA]</scope>
    <source>
        <strain evidence="3 4">HS21</strain>
    </source>
</reference>
<evidence type="ECO:0000256" key="1">
    <source>
        <dbReference type="SAM" id="SignalP"/>
    </source>
</evidence>
<gene>
    <name evidence="3" type="ORF">KCTCHS21_02530</name>
</gene>
<dbReference type="InterPro" id="IPR001119">
    <property type="entry name" value="SLH_dom"/>
</dbReference>
<dbReference type="EMBL" id="AP019400">
    <property type="protein sequence ID" value="BBI30854.1"/>
    <property type="molecule type" value="Genomic_DNA"/>
</dbReference>
<name>A0A3T1CYE6_9BACL</name>
<accession>A0A3T1CYE6</accession>
<dbReference type="KEGG" id="cohn:KCTCHS21_02530"/>
<keyword evidence="4" id="KW-1185">Reference proteome</keyword>
<keyword evidence="1" id="KW-0732">Signal</keyword>
<proteinExistence type="predicted"/>
<organism evidence="3 4">
    <name type="scientific">Cohnella abietis</name>
    <dbReference type="NCBI Taxonomy" id="2507935"/>
    <lineage>
        <taxon>Bacteria</taxon>
        <taxon>Bacillati</taxon>
        <taxon>Bacillota</taxon>
        <taxon>Bacilli</taxon>
        <taxon>Bacillales</taxon>
        <taxon>Paenibacillaceae</taxon>
        <taxon>Cohnella</taxon>
    </lineage>
</organism>
<dbReference type="PROSITE" id="PS51272">
    <property type="entry name" value="SLH"/>
    <property type="match status" value="2"/>
</dbReference>
<dbReference type="InterPro" id="IPR008964">
    <property type="entry name" value="Invasin/intimin_cell_adhesion"/>
</dbReference>
<dbReference type="SUPFAM" id="SSF49373">
    <property type="entry name" value="Invasin/intimin cell-adhesion fragments"/>
    <property type="match status" value="1"/>
</dbReference>
<feature type="signal peptide" evidence="1">
    <location>
        <begin position="1"/>
        <end position="29"/>
    </location>
</feature>
<feature type="domain" description="SLH" evidence="2">
    <location>
        <begin position="587"/>
        <end position="645"/>
    </location>
</feature>
<dbReference type="Proteomes" id="UP000289856">
    <property type="component" value="Chromosome"/>
</dbReference>
<dbReference type="AlphaFoldDB" id="A0A3T1CYE6"/>
<evidence type="ECO:0000313" key="3">
    <source>
        <dbReference type="EMBL" id="BBI30854.1"/>
    </source>
</evidence>
<protein>
    <recommendedName>
        <fullName evidence="2">SLH domain-containing protein</fullName>
    </recommendedName>
</protein>
<dbReference type="Gene3D" id="2.60.40.1080">
    <property type="match status" value="1"/>
</dbReference>
<dbReference type="Pfam" id="PF00395">
    <property type="entry name" value="SLH"/>
    <property type="match status" value="2"/>
</dbReference>
<feature type="chain" id="PRO_5038820538" description="SLH domain-containing protein" evidence="1">
    <location>
        <begin position="30"/>
        <end position="645"/>
    </location>
</feature>
<evidence type="ECO:0000313" key="4">
    <source>
        <dbReference type="Proteomes" id="UP000289856"/>
    </source>
</evidence>
<sequence>MNMTRHRWNQPLKLILATLVATSIWSAAGAPQHASAASSDVQQLTQNRAKQDILAKWLQYRPMDMVKAGYTSEDGIYNTDAIYKQAPQLIAPYSPGKLKPQYIEDGINAANFVRYLAGVPDDLVADSSLEQQQQTGALLNAVNKQLSHHPVQPADMSQSQFDLGYKATSSSNLFLGSNTFYDNVLGYMSDSDASNIDRVGHRRWIINPTMKKTMFGMVYADMSYGYPVPFATMSAFNSERNPSEVSYDYVAWPSAGYFPQEVFSPNDAWSVSLNTSRYDKSHTNDIRVELVRERDERKWSFNASDTDREGKFFNVDTGGYGGIPYSIIFRPDGIEEFAEDDTFSVSITGVYGRDGQAQEIHFQTTMFEMLPHFTANAPIKLHVGETIQLRLESGTQTSDNLFVSSNSSIVSIDAQGRITGIRKGEAYVSVDRYIGDPKSKIVTLRVSGNGDEKVSTWAQGAYLKAKGNGLIPMDFDLNYQRPISRITFTGMAVRMLEIVMKQDIVENQVLHNDINSTPFRDVSDWAVNWANKNGIISGTSATTFSPDATITREQAAKLLLNVYDKALNMKKGAGSSVNATSGGIATATPFADDNLISPWAKNVVYEAVRLNLLQGTDSTHFDPHGKLTHEQTYVILERVFELIEG</sequence>
<evidence type="ECO:0000259" key="2">
    <source>
        <dbReference type="PROSITE" id="PS51272"/>
    </source>
</evidence>
<feature type="domain" description="SLH" evidence="2">
    <location>
        <begin position="506"/>
        <end position="573"/>
    </location>
</feature>